<evidence type="ECO:0000313" key="2">
    <source>
        <dbReference type="EMBL" id="EFJ48628.1"/>
    </source>
</evidence>
<feature type="chain" id="PRO_5003123914" evidence="1">
    <location>
        <begin position="19"/>
        <end position="281"/>
    </location>
</feature>
<dbReference type="InterPro" id="IPR052980">
    <property type="entry name" value="Crinkler_effector"/>
</dbReference>
<dbReference type="GeneID" id="9619849"/>
<keyword evidence="3" id="KW-1185">Reference proteome</keyword>
<dbReference type="OrthoDB" id="2407854at2759"/>
<reference evidence="2 3" key="1">
    <citation type="journal article" date="2010" name="Science">
        <title>Genomic analysis of organismal complexity in the multicellular green alga Volvox carteri.</title>
        <authorList>
            <person name="Prochnik S.E."/>
            <person name="Umen J."/>
            <person name="Nedelcu A.M."/>
            <person name="Hallmann A."/>
            <person name="Miller S.M."/>
            <person name="Nishii I."/>
            <person name="Ferris P."/>
            <person name="Kuo A."/>
            <person name="Mitros T."/>
            <person name="Fritz-Laylin L.K."/>
            <person name="Hellsten U."/>
            <person name="Chapman J."/>
            <person name="Simakov O."/>
            <person name="Rensing S.A."/>
            <person name="Terry A."/>
            <person name="Pangilinan J."/>
            <person name="Kapitonov V."/>
            <person name="Jurka J."/>
            <person name="Salamov A."/>
            <person name="Shapiro H."/>
            <person name="Schmutz J."/>
            <person name="Grimwood J."/>
            <person name="Lindquist E."/>
            <person name="Lucas S."/>
            <person name="Grigoriev I.V."/>
            <person name="Schmitt R."/>
            <person name="Kirk D."/>
            <person name="Rokhsar D.S."/>
        </authorList>
    </citation>
    <scope>NUCLEOTIDE SEQUENCE [LARGE SCALE GENOMIC DNA]</scope>
    <source>
        <strain evidence="3">f. Nagariensis / Eve</strain>
    </source>
</reference>
<dbReference type="KEGG" id="vcn:VOLCADRAFT_90794"/>
<dbReference type="EMBL" id="GL378339">
    <property type="protein sequence ID" value="EFJ48628.1"/>
    <property type="molecule type" value="Genomic_DNA"/>
</dbReference>
<dbReference type="InParanoid" id="D8TV26"/>
<organism evidence="3">
    <name type="scientific">Volvox carteri f. nagariensis</name>
    <dbReference type="NCBI Taxonomy" id="3068"/>
    <lineage>
        <taxon>Eukaryota</taxon>
        <taxon>Viridiplantae</taxon>
        <taxon>Chlorophyta</taxon>
        <taxon>core chlorophytes</taxon>
        <taxon>Chlorophyceae</taxon>
        <taxon>CS clade</taxon>
        <taxon>Chlamydomonadales</taxon>
        <taxon>Volvocaceae</taxon>
        <taxon>Volvox</taxon>
    </lineage>
</organism>
<keyword evidence="1" id="KW-0732">Signal</keyword>
<dbReference type="PANTHER" id="PTHR33129:SF1">
    <property type="entry name" value="ATP-BINDING PROTEIN"/>
    <property type="match status" value="1"/>
</dbReference>
<name>D8TV26_VOLCA</name>
<feature type="signal peptide" evidence="1">
    <location>
        <begin position="1"/>
        <end position="18"/>
    </location>
</feature>
<dbReference type="AlphaFoldDB" id="D8TV26"/>
<proteinExistence type="predicted"/>
<evidence type="ECO:0000256" key="1">
    <source>
        <dbReference type="SAM" id="SignalP"/>
    </source>
</evidence>
<evidence type="ECO:0000313" key="3">
    <source>
        <dbReference type="Proteomes" id="UP000001058"/>
    </source>
</evidence>
<dbReference type="RefSeq" id="XP_002950427.1">
    <property type="nucleotide sequence ID" value="XM_002950381.1"/>
</dbReference>
<protein>
    <submittedName>
        <fullName evidence="2">Uncharacterized protein</fullName>
    </submittedName>
</protein>
<sequence length="281" mass="31735">MFILLLTSHFLVLGAIRAINMGPEASHHLIHIVADEKFDKTDLTFASKWVVGEFAERAWKYEQQQYISMLEKTVGAVKGYVFENVMHGTLAKGGEFDVVPLHLETLERGEEEKLVIQACTEFKTFTHDVAHYMTSTIKNTYLKPKSASFPVIDALKVPEIYFFQMTVSDDKEINADDLEDVFQQLGIPVLGQAGKDMRPSLYFVVDPDKYGKFMVRPAMKKLKSGQDGEERKVVWPPDPKKKEYVLSANTLAHTGGSLRLRLVWAHYSVGEGASACVKHTY</sequence>
<dbReference type="PANTHER" id="PTHR33129">
    <property type="entry name" value="PROTEIN KINASE DOMAIN-CONTAINING PROTEIN-RELATED"/>
    <property type="match status" value="1"/>
</dbReference>
<dbReference type="Proteomes" id="UP000001058">
    <property type="component" value="Unassembled WGS sequence"/>
</dbReference>
<gene>
    <name evidence="2" type="ORF">VOLCADRAFT_90794</name>
</gene>
<accession>D8TV26</accession>